<name>C8WS74_ALIAD</name>
<reference evidence="4" key="3">
    <citation type="submission" date="2014-04" db="PDB data bank">
        <title>Crystal structure of aminoglycoside phosphotransferase from Alicyclobacillus acidocaldarius subsp. acidocaldarius DSM 446.</title>
        <authorList>
            <consortium name="Midwest Center for Structural Genomics (MCSG)"/>
            <person name="Chang C."/>
            <person name="Li H."/>
            <person name="Bearden J."/>
            <person name="Joachimiak A."/>
        </authorList>
    </citation>
    <scope>X-RAY CRYSTALLOGRAPHY (1.35 ANGSTROMS)</scope>
</reference>
<evidence type="ECO:0000313" key="2">
    <source>
        <dbReference type="EMBL" id="ACV57508.1"/>
    </source>
</evidence>
<dbReference type="EvolutionaryTrace" id="C8WS74"/>
<accession>C8WS74</accession>
<dbReference type="GO" id="GO:0016740">
    <property type="term" value="F:transferase activity"/>
    <property type="evidence" value="ECO:0007669"/>
    <property type="project" value="UniProtKB-KW"/>
</dbReference>
<keyword evidence="3" id="KW-1185">Reference proteome</keyword>
<dbReference type="SMR" id="C8WS74"/>
<dbReference type="Proteomes" id="UP000001917">
    <property type="component" value="Chromosome"/>
</dbReference>
<dbReference type="PANTHER" id="PTHR39179:SF1">
    <property type="entry name" value="SPORE COAT PROTEIN I"/>
    <property type="match status" value="1"/>
</dbReference>
<dbReference type="InterPro" id="IPR047175">
    <property type="entry name" value="CotS-like"/>
</dbReference>
<dbReference type="AlphaFoldDB" id="C8WS74"/>
<keyword evidence="4" id="KW-0002">3D-structure</keyword>
<dbReference type="InterPro" id="IPR002575">
    <property type="entry name" value="Aminoglycoside_PTrfase"/>
</dbReference>
<evidence type="ECO:0000259" key="1">
    <source>
        <dbReference type="Pfam" id="PF01636"/>
    </source>
</evidence>
<sequence>MRGSRRTAEDAARLGSRSQAPLIPQAVVSKYDLAIQQRHADGNIEVWTDSKGRRYAAKRSSIAPAHCRIMVQCLRHAQEQGFTKFARFVTTSSNAPYVRHGDFTYYVTEWVSGQPANFGLPEHVAQTAYTLAQFHEATRSFRTDWKPDEAADDVFGLFQARWRDLRQMWLGADRKREKDAFDQLLLSMRDELHRDAAESLALFEDRDVIAYLEAERSSGGWCHLDVIPSNCLYTPQHQVVLIDFELARPAPRALDMAHLLRRSLERGNWDGHLAYACFLHFDAVRNIPKSEYRAVEAILRFPYLPWRIAHARYHFAADPSQLDALQQYAVQAEKRQAFLASLRQQVEHLGE</sequence>
<evidence type="ECO:0007829" key="4">
    <source>
        <dbReference type="PDB" id="4PDY"/>
    </source>
</evidence>
<dbReference type="PDBsum" id="4PDY"/>
<dbReference type="eggNOG" id="COG2334">
    <property type="taxonomic scope" value="Bacteria"/>
</dbReference>
<dbReference type="SUPFAM" id="SSF56112">
    <property type="entry name" value="Protein kinase-like (PK-like)"/>
    <property type="match status" value="1"/>
</dbReference>
<keyword evidence="2" id="KW-0808">Transferase</keyword>
<dbReference type="Gene3D" id="3.90.1200.10">
    <property type="match status" value="1"/>
</dbReference>
<gene>
    <name evidence="2" type="ordered locus">Aaci_0449</name>
</gene>
<dbReference type="PANTHER" id="PTHR39179">
    <property type="entry name" value="SPORE COAT PROTEIN I"/>
    <property type="match status" value="1"/>
</dbReference>
<reference evidence="2 3" key="2">
    <citation type="journal article" date="2010" name="Stand. Genomic Sci.">
        <title>Complete genome sequence of Alicyclobacillus acidocaldarius type strain (104-IA).</title>
        <authorList>
            <person name="Mavromatis K."/>
            <person name="Sikorski J."/>
            <person name="Lapidus A."/>
            <person name="Glavina Del Rio T."/>
            <person name="Copeland A."/>
            <person name="Tice H."/>
            <person name="Cheng J.F."/>
            <person name="Lucas S."/>
            <person name="Chen F."/>
            <person name="Nolan M."/>
            <person name="Bruce D."/>
            <person name="Goodwin L."/>
            <person name="Pitluck S."/>
            <person name="Ivanova N."/>
            <person name="Ovchinnikova G."/>
            <person name="Pati A."/>
            <person name="Chen A."/>
            <person name="Palaniappan K."/>
            <person name="Land M."/>
            <person name="Hauser L."/>
            <person name="Chang Y.J."/>
            <person name="Jeffries C.D."/>
            <person name="Chain P."/>
            <person name="Meincke L."/>
            <person name="Sims D."/>
            <person name="Chertkov O."/>
            <person name="Han C."/>
            <person name="Brettin T."/>
            <person name="Detter J.C."/>
            <person name="Wahrenburg C."/>
            <person name="Rohde M."/>
            <person name="Pukall R."/>
            <person name="Goker M."/>
            <person name="Bristow J."/>
            <person name="Eisen J.A."/>
            <person name="Markowitz V."/>
            <person name="Hugenholtz P."/>
            <person name="Klenk H.P."/>
            <person name="Kyrpides N.C."/>
        </authorList>
    </citation>
    <scope>NUCLEOTIDE SEQUENCE [LARGE SCALE GENOMIC DNA]</scope>
    <source>
        <strain evidence="3">ATCC 27009 / DSM 446 / BCRC 14685 / JCM 5260 / KCTC 1825 / NBRC 15652 / NCIMB 11725 / NRRL B-14509 / 104-IA</strain>
    </source>
</reference>
<dbReference type="Pfam" id="PF01636">
    <property type="entry name" value="APH"/>
    <property type="match status" value="1"/>
</dbReference>
<protein>
    <submittedName>
        <fullName evidence="2">Aminoglycoside phosphotransferase</fullName>
    </submittedName>
</protein>
<dbReference type="GO" id="GO:0042601">
    <property type="term" value="C:endospore-forming forespore"/>
    <property type="evidence" value="ECO:0007669"/>
    <property type="project" value="TreeGrafter"/>
</dbReference>
<feature type="domain" description="Aminoglycoside phosphotransferase" evidence="1">
    <location>
        <begin position="44"/>
        <end position="267"/>
    </location>
</feature>
<evidence type="ECO:0000313" key="3">
    <source>
        <dbReference type="Proteomes" id="UP000001917"/>
    </source>
</evidence>
<proteinExistence type="evidence at protein level"/>
<dbReference type="KEGG" id="aac:Aaci_0449"/>
<reference evidence="3" key="1">
    <citation type="submission" date="2009-09" db="EMBL/GenBank/DDBJ databases">
        <title>The complete chromosome of Alicyclobacillus acidocaldarius subsp. acidocaldarius DSM 446.</title>
        <authorList>
            <consortium name="US DOE Joint Genome Institute (JGI-PGF)"/>
            <person name="Lucas S."/>
            <person name="Copeland A."/>
            <person name="Lapidus A."/>
            <person name="Glavina del Rio T."/>
            <person name="Dalin E."/>
            <person name="Tice H."/>
            <person name="Bruce D."/>
            <person name="Goodwin L."/>
            <person name="Pitluck S."/>
            <person name="Kyrpides N."/>
            <person name="Mavromatis K."/>
            <person name="Ivanova N."/>
            <person name="Ovchinnikova G."/>
            <person name="Chertkov O."/>
            <person name="Sims D."/>
            <person name="Brettin T."/>
            <person name="Detter J.C."/>
            <person name="Han C."/>
            <person name="Larimer F."/>
            <person name="Land M."/>
            <person name="Hauser L."/>
            <person name="Markowitz V."/>
            <person name="Cheng J.-F."/>
            <person name="Hugenholtz P."/>
            <person name="Woyke T."/>
            <person name="Wu D."/>
            <person name="Pukall R."/>
            <person name="Klenk H.-P."/>
            <person name="Eisen J.A."/>
        </authorList>
    </citation>
    <scope>NUCLEOTIDE SEQUENCE [LARGE SCALE GENOMIC DNA]</scope>
    <source>
        <strain evidence="3">ATCC 27009 / DSM 446 / BCRC 14685 / JCM 5260 / KCTC 1825 / NBRC 15652 / NCIMB 11725 / NRRL B-14509 / 104-IA</strain>
    </source>
</reference>
<dbReference type="Gene3D" id="3.30.200.20">
    <property type="entry name" value="Phosphorylase Kinase, domain 1"/>
    <property type="match status" value="1"/>
</dbReference>
<dbReference type="HOGENOM" id="CLU_789023_0_0_9"/>
<dbReference type="EMBL" id="CP001727">
    <property type="protein sequence ID" value="ACV57508.1"/>
    <property type="molecule type" value="Genomic_DNA"/>
</dbReference>
<organism evidence="2 3">
    <name type="scientific">Alicyclobacillus acidocaldarius subsp. acidocaldarius (strain ATCC 27009 / DSM 446 / BCRC 14685 / JCM 5260 / KCTC 1825 / NBRC 15652 / NCIMB 11725 / NRRL B-14509 / 104-IA)</name>
    <name type="common">Bacillus acidocaldarius</name>
    <dbReference type="NCBI Taxonomy" id="521098"/>
    <lineage>
        <taxon>Bacteria</taxon>
        <taxon>Bacillati</taxon>
        <taxon>Bacillota</taxon>
        <taxon>Bacilli</taxon>
        <taxon>Bacillales</taxon>
        <taxon>Alicyclobacillaceae</taxon>
        <taxon>Alicyclobacillus</taxon>
    </lineage>
</organism>
<dbReference type="PDB" id="4PDY">
    <property type="method" value="X-ray"/>
    <property type="resolution" value="1.35 A"/>
    <property type="chains" value="A=1-351"/>
</dbReference>
<dbReference type="InterPro" id="IPR011009">
    <property type="entry name" value="Kinase-like_dom_sf"/>
</dbReference>
<dbReference type="STRING" id="521098.Aaci_0449"/>